<protein>
    <submittedName>
        <fullName evidence="1">Uncharacterized protein</fullName>
    </submittedName>
</protein>
<evidence type="ECO:0000313" key="1">
    <source>
        <dbReference type="EMBL" id="RKF56121.1"/>
    </source>
</evidence>
<evidence type="ECO:0000313" key="2">
    <source>
        <dbReference type="Proteomes" id="UP000285405"/>
    </source>
</evidence>
<dbReference type="EMBL" id="MCBR01019921">
    <property type="protein sequence ID" value="RKF56121.1"/>
    <property type="molecule type" value="Genomic_DNA"/>
</dbReference>
<sequence>MPPYGSSRSKSVFIPLDLCGVVQSNIISGNHS</sequence>
<dbReference type="Proteomes" id="UP000285405">
    <property type="component" value="Unassembled WGS sequence"/>
</dbReference>
<name>A0A420HFB4_9PEZI</name>
<accession>A0A420HFB4</accession>
<gene>
    <name evidence="1" type="ORF">GcC1_199007</name>
</gene>
<organism evidence="1 2">
    <name type="scientific">Golovinomyces cichoracearum</name>
    <dbReference type="NCBI Taxonomy" id="62708"/>
    <lineage>
        <taxon>Eukaryota</taxon>
        <taxon>Fungi</taxon>
        <taxon>Dikarya</taxon>
        <taxon>Ascomycota</taxon>
        <taxon>Pezizomycotina</taxon>
        <taxon>Leotiomycetes</taxon>
        <taxon>Erysiphales</taxon>
        <taxon>Erysiphaceae</taxon>
        <taxon>Golovinomyces</taxon>
    </lineage>
</organism>
<proteinExistence type="predicted"/>
<comment type="caution">
    <text evidence="1">The sequence shown here is derived from an EMBL/GenBank/DDBJ whole genome shotgun (WGS) entry which is preliminary data.</text>
</comment>
<reference evidence="1 2" key="1">
    <citation type="journal article" date="2018" name="BMC Genomics">
        <title>Comparative genome analyses reveal sequence features reflecting distinct modes of host-adaptation between dicot and monocot powdery mildew.</title>
        <authorList>
            <person name="Wu Y."/>
            <person name="Ma X."/>
            <person name="Pan Z."/>
            <person name="Kale S.D."/>
            <person name="Song Y."/>
            <person name="King H."/>
            <person name="Zhang Q."/>
            <person name="Presley C."/>
            <person name="Deng X."/>
            <person name="Wei C.I."/>
            <person name="Xiao S."/>
        </authorList>
    </citation>
    <scope>NUCLEOTIDE SEQUENCE [LARGE SCALE GENOMIC DNA]</scope>
    <source>
        <strain evidence="1">UCSC1</strain>
    </source>
</reference>
<dbReference type="AlphaFoldDB" id="A0A420HFB4"/>